<proteinExistence type="inferred from homology"/>
<protein>
    <recommendedName>
        <fullName evidence="3">RING-type E3 ubiquitin transferase</fullName>
        <ecNumber evidence="3">2.3.2.27</ecNumber>
    </recommendedName>
</protein>
<feature type="domain" description="RING-type" evidence="13">
    <location>
        <begin position="91"/>
        <end position="133"/>
    </location>
</feature>
<dbReference type="EMBL" id="KQ999839">
    <property type="protein sequence ID" value="KZV41096.1"/>
    <property type="molecule type" value="Genomic_DNA"/>
</dbReference>
<dbReference type="InterPro" id="IPR044602">
    <property type="entry name" value="ATL10/ATL72-79-like"/>
</dbReference>
<evidence type="ECO:0000256" key="3">
    <source>
        <dbReference type="ARBA" id="ARBA00012483"/>
    </source>
</evidence>
<comment type="catalytic activity">
    <reaction evidence="1">
        <text>S-ubiquitinyl-[E2 ubiquitin-conjugating enzyme]-L-cysteine + [acceptor protein]-L-lysine = [E2 ubiquitin-conjugating enzyme]-L-cysteine + N(6)-ubiquitinyl-[acceptor protein]-L-lysine.</text>
        <dbReference type="EC" id="2.3.2.27"/>
    </reaction>
</comment>
<dbReference type="SMART" id="SM00184">
    <property type="entry name" value="RING"/>
    <property type="match status" value="1"/>
</dbReference>
<comment type="similarity">
    <text evidence="10">Belongs to the RING-type zinc finger family. ATL subfamily.</text>
</comment>
<dbReference type="PANTHER" id="PTHR46905:SF21">
    <property type="entry name" value="RING-TYPE E3 UBIQUITIN TRANSFERASE"/>
    <property type="match status" value="1"/>
</dbReference>
<keyword evidence="7" id="KW-0862">Zinc</keyword>
<evidence type="ECO:0000256" key="9">
    <source>
        <dbReference type="ARBA" id="ARBA00023136"/>
    </source>
</evidence>
<dbReference type="InterPro" id="IPR001841">
    <property type="entry name" value="Znf_RING"/>
</dbReference>
<sequence>MHGDGSISSTPDGGGPEREVFDTGMLIILAVLLFALLFALGLNLLVRCGLQQLIISAQQSGASMGLKKRMLSRIPVAVYRSPDGISTSSECPICLGEFIDGERLRVLPKCSHGFHVGCIDTWLLSHPSCPSCRASLQEVELP</sequence>
<evidence type="ECO:0000256" key="2">
    <source>
        <dbReference type="ARBA" id="ARBA00004167"/>
    </source>
</evidence>
<dbReference type="AlphaFoldDB" id="A0A2Z7C2G8"/>
<evidence type="ECO:0000256" key="4">
    <source>
        <dbReference type="ARBA" id="ARBA00022679"/>
    </source>
</evidence>
<organism evidence="14 15">
    <name type="scientific">Dorcoceras hygrometricum</name>
    <dbReference type="NCBI Taxonomy" id="472368"/>
    <lineage>
        <taxon>Eukaryota</taxon>
        <taxon>Viridiplantae</taxon>
        <taxon>Streptophyta</taxon>
        <taxon>Embryophyta</taxon>
        <taxon>Tracheophyta</taxon>
        <taxon>Spermatophyta</taxon>
        <taxon>Magnoliopsida</taxon>
        <taxon>eudicotyledons</taxon>
        <taxon>Gunneridae</taxon>
        <taxon>Pentapetalae</taxon>
        <taxon>asterids</taxon>
        <taxon>lamiids</taxon>
        <taxon>Lamiales</taxon>
        <taxon>Gesneriaceae</taxon>
        <taxon>Didymocarpoideae</taxon>
        <taxon>Trichosporeae</taxon>
        <taxon>Loxocarpinae</taxon>
        <taxon>Dorcoceras</taxon>
    </lineage>
</organism>
<evidence type="ECO:0000259" key="13">
    <source>
        <dbReference type="PROSITE" id="PS50089"/>
    </source>
</evidence>
<keyword evidence="9 12" id="KW-0472">Membrane</keyword>
<comment type="subcellular location">
    <subcellularLocation>
        <location evidence="2">Membrane</location>
        <topology evidence="2">Single-pass membrane protein</topology>
    </subcellularLocation>
</comment>
<dbReference type="GO" id="GO:0008270">
    <property type="term" value="F:zinc ion binding"/>
    <property type="evidence" value="ECO:0007669"/>
    <property type="project" value="UniProtKB-KW"/>
</dbReference>
<accession>A0A2Z7C2G8</accession>
<dbReference type="CDD" id="cd16461">
    <property type="entry name" value="RING-H2_EL5-like"/>
    <property type="match status" value="1"/>
</dbReference>
<evidence type="ECO:0000256" key="8">
    <source>
        <dbReference type="ARBA" id="ARBA00022989"/>
    </source>
</evidence>
<evidence type="ECO:0000256" key="6">
    <source>
        <dbReference type="ARBA" id="ARBA00022723"/>
    </source>
</evidence>
<dbReference type="GO" id="GO:0016020">
    <property type="term" value="C:membrane"/>
    <property type="evidence" value="ECO:0007669"/>
    <property type="project" value="UniProtKB-SubCell"/>
</dbReference>
<keyword evidence="15" id="KW-1185">Reference proteome</keyword>
<evidence type="ECO:0000256" key="5">
    <source>
        <dbReference type="ARBA" id="ARBA00022692"/>
    </source>
</evidence>
<keyword evidence="4" id="KW-0808">Transferase</keyword>
<dbReference type="Proteomes" id="UP000250235">
    <property type="component" value="Unassembled WGS sequence"/>
</dbReference>
<keyword evidence="5 12" id="KW-0812">Transmembrane</keyword>
<evidence type="ECO:0000256" key="10">
    <source>
        <dbReference type="ARBA" id="ARBA00024209"/>
    </source>
</evidence>
<dbReference type="GO" id="GO:0061630">
    <property type="term" value="F:ubiquitin protein ligase activity"/>
    <property type="evidence" value="ECO:0007669"/>
    <property type="project" value="UniProtKB-EC"/>
</dbReference>
<dbReference type="Pfam" id="PF13639">
    <property type="entry name" value="zf-RING_2"/>
    <property type="match status" value="1"/>
</dbReference>
<name>A0A2Z7C2G8_9LAMI</name>
<dbReference type="PROSITE" id="PS50089">
    <property type="entry name" value="ZF_RING_2"/>
    <property type="match status" value="1"/>
</dbReference>
<evidence type="ECO:0000256" key="7">
    <source>
        <dbReference type="ARBA" id="ARBA00022833"/>
    </source>
</evidence>
<evidence type="ECO:0000313" key="14">
    <source>
        <dbReference type="EMBL" id="KZV41096.1"/>
    </source>
</evidence>
<evidence type="ECO:0000313" key="15">
    <source>
        <dbReference type="Proteomes" id="UP000250235"/>
    </source>
</evidence>
<evidence type="ECO:0000256" key="1">
    <source>
        <dbReference type="ARBA" id="ARBA00000900"/>
    </source>
</evidence>
<reference evidence="14 15" key="1">
    <citation type="journal article" date="2015" name="Proc. Natl. Acad. Sci. U.S.A.">
        <title>The resurrection genome of Boea hygrometrica: A blueprint for survival of dehydration.</title>
        <authorList>
            <person name="Xiao L."/>
            <person name="Yang G."/>
            <person name="Zhang L."/>
            <person name="Yang X."/>
            <person name="Zhao S."/>
            <person name="Ji Z."/>
            <person name="Zhou Q."/>
            <person name="Hu M."/>
            <person name="Wang Y."/>
            <person name="Chen M."/>
            <person name="Xu Y."/>
            <person name="Jin H."/>
            <person name="Xiao X."/>
            <person name="Hu G."/>
            <person name="Bao F."/>
            <person name="Hu Y."/>
            <person name="Wan P."/>
            <person name="Li L."/>
            <person name="Deng X."/>
            <person name="Kuang T."/>
            <person name="Xiang C."/>
            <person name="Zhu J.K."/>
            <person name="Oliver M.J."/>
            <person name="He Y."/>
        </authorList>
    </citation>
    <scope>NUCLEOTIDE SEQUENCE [LARGE SCALE GENOMIC DNA]</scope>
    <source>
        <strain evidence="15">cv. XS01</strain>
    </source>
</reference>
<gene>
    <name evidence="14" type="ORF">F511_14072</name>
</gene>
<dbReference type="GO" id="GO:0016567">
    <property type="term" value="P:protein ubiquitination"/>
    <property type="evidence" value="ECO:0007669"/>
    <property type="project" value="InterPro"/>
</dbReference>
<evidence type="ECO:0000256" key="11">
    <source>
        <dbReference type="PROSITE-ProRule" id="PRU00175"/>
    </source>
</evidence>
<feature type="transmembrane region" description="Helical" evidence="12">
    <location>
        <begin position="25"/>
        <end position="46"/>
    </location>
</feature>
<keyword evidence="11" id="KW-0863">Zinc-finger</keyword>
<dbReference type="OrthoDB" id="8062037at2759"/>
<evidence type="ECO:0000256" key="12">
    <source>
        <dbReference type="SAM" id="Phobius"/>
    </source>
</evidence>
<dbReference type="EC" id="2.3.2.27" evidence="3"/>
<dbReference type="Gene3D" id="3.30.40.10">
    <property type="entry name" value="Zinc/RING finger domain, C3HC4 (zinc finger)"/>
    <property type="match status" value="1"/>
</dbReference>
<keyword evidence="6" id="KW-0479">Metal-binding</keyword>
<dbReference type="InterPro" id="IPR013083">
    <property type="entry name" value="Znf_RING/FYVE/PHD"/>
</dbReference>
<dbReference type="SUPFAM" id="SSF57850">
    <property type="entry name" value="RING/U-box"/>
    <property type="match status" value="1"/>
</dbReference>
<dbReference type="PANTHER" id="PTHR46905">
    <property type="entry name" value="RING-H2 FINGER PROTEIN ATL78"/>
    <property type="match status" value="1"/>
</dbReference>
<keyword evidence="8 12" id="KW-1133">Transmembrane helix</keyword>